<dbReference type="InterPro" id="IPR016047">
    <property type="entry name" value="M23ase_b-sheet_dom"/>
</dbReference>
<dbReference type="EMBL" id="BART01003262">
    <property type="protein sequence ID" value="GAG73300.1"/>
    <property type="molecule type" value="Genomic_DNA"/>
</dbReference>
<evidence type="ECO:0000313" key="2">
    <source>
        <dbReference type="EMBL" id="GAG73300.1"/>
    </source>
</evidence>
<sequence>DIAHWNNAYSETDQCPWGAIHNGLDYMYYNNSPVIAAAPGLVIEIELRYLPNTTIYVVGVQIQFNDSVWLAYGFEGDANETLRAQQVAMLDVEIGDWVAKGDQIGKFLRPTEFDHIHFGVYLNDEAICPRLVMGASDYAEIRGLIDLFHPTWELCYLP</sequence>
<proteinExistence type="predicted"/>
<gene>
    <name evidence="2" type="ORF">S01H4_09173</name>
</gene>
<dbReference type="Pfam" id="PF01551">
    <property type="entry name" value="Peptidase_M23"/>
    <property type="match status" value="1"/>
</dbReference>
<dbReference type="InterPro" id="IPR011055">
    <property type="entry name" value="Dup_hybrid_motif"/>
</dbReference>
<organism evidence="2">
    <name type="scientific">marine sediment metagenome</name>
    <dbReference type="NCBI Taxonomy" id="412755"/>
    <lineage>
        <taxon>unclassified sequences</taxon>
        <taxon>metagenomes</taxon>
        <taxon>ecological metagenomes</taxon>
    </lineage>
</organism>
<dbReference type="SUPFAM" id="SSF51261">
    <property type="entry name" value="Duplicated hybrid motif"/>
    <property type="match status" value="1"/>
</dbReference>
<protein>
    <recommendedName>
        <fullName evidence="1">M23ase beta-sheet core domain-containing protein</fullName>
    </recommendedName>
</protein>
<comment type="caution">
    <text evidence="2">The sequence shown here is derived from an EMBL/GenBank/DDBJ whole genome shotgun (WGS) entry which is preliminary data.</text>
</comment>
<dbReference type="Gene3D" id="2.70.70.10">
    <property type="entry name" value="Glucose Permease (Domain IIA)"/>
    <property type="match status" value="1"/>
</dbReference>
<feature type="domain" description="M23ase beta-sheet core" evidence="1">
    <location>
        <begin position="20"/>
        <end position="128"/>
    </location>
</feature>
<name>X0ZU03_9ZZZZ</name>
<feature type="non-terminal residue" evidence="2">
    <location>
        <position position="1"/>
    </location>
</feature>
<dbReference type="CDD" id="cd12797">
    <property type="entry name" value="M23_peptidase"/>
    <property type="match status" value="1"/>
</dbReference>
<reference evidence="2" key="1">
    <citation type="journal article" date="2014" name="Front. Microbiol.">
        <title>High frequency of phylogenetically diverse reductive dehalogenase-homologous genes in deep subseafloor sedimentary metagenomes.</title>
        <authorList>
            <person name="Kawai M."/>
            <person name="Futagami T."/>
            <person name="Toyoda A."/>
            <person name="Takaki Y."/>
            <person name="Nishi S."/>
            <person name="Hori S."/>
            <person name="Arai W."/>
            <person name="Tsubouchi T."/>
            <person name="Morono Y."/>
            <person name="Uchiyama I."/>
            <person name="Ito T."/>
            <person name="Fujiyama A."/>
            <person name="Inagaki F."/>
            <person name="Takami H."/>
        </authorList>
    </citation>
    <scope>NUCLEOTIDE SEQUENCE</scope>
    <source>
        <strain evidence="2">Expedition CK06-06</strain>
    </source>
</reference>
<dbReference type="AlphaFoldDB" id="X0ZU03"/>
<evidence type="ECO:0000259" key="1">
    <source>
        <dbReference type="Pfam" id="PF01551"/>
    </source>
</evidence>
<accession>X0ZU03</accession>